<protein>
    <recommendedName>
        <fullName evidence="2">Phage tail tape measure protein</fullName>
    </recommendedName>
</protein>
<reference evidence="1" key="1">
    <citation type="submission" date="2020-04" db="EMBL/GenBank/DDBJ databases">
        <authorList>
            <person name="Chiriac C."/>
            <person name="Salcher M."/>
            <person name="Ghai R."/>
            <person name="Kavagutti S V."/>
        </authorList>
    </citation>
    <scope>NUCLEOTIDE SEQUENCE</scope>
</reference>
<dbReference type="EMBL" id="LR796487">
    <property type="protein sequence ID" value="CAB4146984.1"/>
    <property type="molecule type" value="Genomic_DNA"/>
</dbReference>
<gene>
    <name evidence="1" type="ORF">UFOVP432_7</name>
</gene>
<accession>A0A6J5MJS6</accession>
<sequence length="608" mass="65403">MALSQYVAINFLTKFDKKGLERATKELKGFDKVVASGSFRLRAFAKAGGVAAAAGLAIFTKNSIQAALAQERLDKQLQLTLKSIGQEFALPDVKNFVADLQQATNVTEDQLVPALQKLIAQTGDLQSSQYLLSKALDVSAGTGADLDTVLNAINKAAIGQYTAIGKLGVGFTAAEAKAMGFVQLMQNLDKYGGSAEAQTKTLAGQLASFRISAGEATETLGEGLLTSVSLLATGSDQLDVFGFKLQKVATQFADIMVGTAGTFEKKGLGAYLDFFKVALEGITGEATYAGNTLQKIEQEGIKLREKRILQERGYIGLSQITIDALEQQRLYGKKELSTELLLQKIQKDILAREKALTKEKTAQQALEKKKAELSAMFDLDRINLQAALSRKLSAEDELRVKILQKLADGTKSAVDEAQRYADVLKVIEDGQITVGEIDMLAKKWGMSVTAVELYLKKLFDSNDELRKMLALMDQLKDKQLELLRSQVQPILSGIQPVVKASQELILRANVRDILDQAAPAISGIKSLLNNVPKMADGGIVNQPTLALIGESGSEAVVPLNQMGGMGTNVVVNVAGSVISEGQLQSVIQDALYNLNRSGSVTQLSNLGR</sequence>
<proteinExistence type="predicted"/>
<name>A0A6J5MJS6_9CAUD</name>
<evidence type="ECO:0000313" key="1">
    <source>
        <dbReference type="EMBL" id="CAB4146984.1"/>
    </source>
</evidence>
<organism evidence="1">
    <name type="scientific">uncultured Caudovirales phage</name>
    <dbReference type="NCBI Taxonomy" id="2100421"/>
    <lineage>
        <taxon>Viruses</taxon>
        <taxon>Duplodnaviria</taxon>
        <taxon>Heunggongvirae</taxon>
        <taxon>Uroviricota</taxon>
        <taxon>Caudoviricetes</taxon>
        <taxon>Peduoviridae</taxon>
        <taxon>Maltschvirus</taxon>
        <taxon>Maltschvirus maltsch</taxon>
    </lineage>
</organism>
<evidence type="ECO:0008006" key="2">
    <source>
        <dbReference type="Google" id="ProtNLM"/>
    </source>
</evidence>